<feature type="domain" description="Lipase" evidence="5">
    <location>
        <begin position="100"/>
        <end position="205"/>
    </location>
</feature>
<dbReference type="GO" id="GO:0016298">
    <property type="term" value="F:lipase activity"/>
    <property type="evidence" value="ECO:0007669"/>
    <property type="project" value="InterPro"/>
</dbReference>
<proteinExistence type="inferred from homology"/>
<comment type="subcellular location">
    <subcellularLocation>
        <location evidence="1">Secreted</location>
    </subcellularLocation>
</comment>
<protein>
    <recommendedName>
        <fullName evidence="5">Lipase domain-containing protein</fullName>
    </recommendedName>
</protein>
<keyword evidence="3" id="KW-0964">Secreted</keyword>
<dbReference type="PANTHER" id="PTHR11610">
    <property type="entry name" value="LIPASE"/>
    <property type="match status" value="1"/>
</dbReference>
<keyword evidence="8" id="KW-1185">Reference proteome</keyword>
<dbReference type="Proteomes" id="UP000479000">
    <property type="component" value="Unassembled WGS sequence"/>
</dbReference>
<name>A0A6H5HN38_9HEMI</name>
<dbReference type="EMBL" id="CADCXU010029434">
    <property type="protein sequence ID" value="CAB0015746.1"/>
    <property type="molecule type" value="Genomic_DNA"/>
</dbReference>
<dbReference type="Gene3D" id="3.40.50.1820">
    <property type="entry name" value="alpha/beta hydrolase"/>
    <property type="match status" value="2"/>
</dbReference>
<gene>
    <name evidence="6" type="ORF">NTEN_LOCUS20086</name>
    <name evidence="7" type="ORF">NTEN_LOCUS20094</name>
</gene>
<dbReference type="PANTHER" id="PTHR11610:SF150">
    <property type="entry name" value="FI01825P-RELATED"/>
    <property type="match status" value="1"/>
</dbReference>
<reference evidence="6 8" key="1">
    <citation type="submission" date="2020-02" db="EMBL/GenBank/DDBJ databases">
        <authorList>
            <person name="Ferguson B K."/>
        </authorList>
    </citation>
    <scope>NUCLEOTIDE SEQUENCE [LARGE SCALE GENOMIC DNA]</scope>
</reference>
<evidence type="ECO:0000313" key="7">
    <source>
        <dbReference type="EMBL" id="CAB0015754.1"/>
    </source>
</evidence>
<accession>A0A6H5HN38</accession>
<dbReference type="InterPro" id="IPR013818">
    <property type="entry name" value="Lipase"/>
</dbReference>
<evidence type="ECO:0000256" key="3">
    <source>
        <dbReference type="ARBA" id="ARBA00022525"/>
    </source>
</evidence>
<evidence type="ECO:0000313" key="6">
    <source>
        <dbReference type="EMBL" id="CAB0015746.1"/>
    </source>
</evidence>
<dbReference type="InterPro" id="IPR000734">
    <property type="entry name" value="TAG_lipase"/>
</dbReference>
<evidence type="ECO:0000256" key="2">
    <source>
        <dbReference type="ARBA" id="ARBA00010701"/>
    </source>
</evidence>
<dbReference type="EMBL" id="CADCXU010029438">
    <property type="protein sequence ID" value="CAB0015754.1"/>
    <property type="molecule type" value="Genomic_DNA"/>
</dbReference>
<dbReference type="AlphaFoldDB" id="A0A6H5HN38"/>
<evidence type="ECO:0000259" key="5">
    <source>
        <dbReference type="Pfam" id="PF00151"/>
    </source>
</evidence>
<dbReference type="GO" id="GO:0016042">
    <property type="term" value="P:lipid catabolic process"/>
    <property type="evidence" value="ECO:0007669"/>
    <property type="project" value="TreeGrafter"/>
</dbReference>
<dbReference type="Pfam" id="PF00151">
    <property type="entry name" value="Lipase"/>
    <property type="match status" value="1"/>
</dbReference>
<comment type="similarity">
    <text evidence="2 4">Belongs to the AB hydrolase superfamily. Lipase family.</text>
</comment>
<dbReference type="SUPFAM" id="SSF53474">
    <property type="entry name" value="alpha/beta-Hydrolases"/>
    <property type="match status" value="1"/>
</dbReference>
<evidence type="ECO:0000256" key="1">
    <source>
        <dbReference type="ARBA" id="ARBA00004613"/>
    </source>
</evidence>
<dbReference type="InterPro" id="IPR029058">
    <property type="entry name" value="AB_hydrolase_fold"/>
</dbReference>
<sequence length="261" mass="29181">MQSRPPVPDRSGVVPHIPHILHQTPLHLENRRTRGITHSFPACRDYLGRLWNLGVTRIRAPKINDQMPFREPSPRCCIAATPNIPKISTLEDPKLFGGLFNALKSTIILIPGFNNTPRHSDFFDTMKNAYIPAFDVNLITVFWDAAILQYPTARSKVPNVATIVDRFLKRMVREESLNLATLTVVGHSLGAQIAGTAGRLFKGKLWTVVASCSHARAFELYAETVSNPVLYPATRCSSYSKYLQSGCSWNSKDFMGQNSSR</sequence>
<organism evidence="6 8">
    <name type="scientific">Nesidiocoris tenuis</name>
    <dbReference type="NCBI Taxonomy" id="355587"/>
    <lineage>
        <taxon>Eukaryota</taxon>
        <taxon>Metazoa</taxon>
        <taxon>Ecdysozoa</taxon>
        <taxon>Arthropoda</taxon>
        <taxon>Hexapoda</taxon>
        <taxon>Insecta</taxon>
        <taxon>Pterygota</taxon>
        <taxon>Neoptera</taxon>
        <taxon>Paraneoptera</taxon>
        <taxon>Hemiptera</taxon>
        <taxon>Heteroptera</taxon>
        <taxon>Panheteroptera</taxon>
        <taxon>Cimicomorpha</taxon>
        <taxon>Miridae</taxon>
        <taxon>Dicyphina</taxon>
        <taxon>Nesidiocoris</taxon>
    </lineage>
</organism>
<dbReference type="GO" id="GO:0005615">
    <property type="term" value="C:extracellular space"/>
    <property type="evidence" value="ECO:0007669"/>
    <property type="project" value="TreeGrafter"/>
</dbReference>
<dbReference type="OrthoDB" id="199913at2759"/>
<evidence type="ECO:0000256" key="4">
    <source>
        <dbReference type="RuleBase" id="RU004262"/>
    </source>
</evidence>
<feature type="non-terminal residue" evidence="6">
    <location>
        <position position="261"/>
    </location>
</feature>
<dbReference type="GO" id="GO:0017171">
    <property type="term" value="F:serine hydrolase activity"/>
    <property type="evidence" value="ECO:0007669"/>
    <property type="project" value="TreeGrafter"/>
</dbReference>
<evidence type="ECO:0000313" key="8">
    <source>
        <dbReference type="Proteomes" id="UP000479000"/>
    </source>
</evidence>